<dbReference type="SUPFAM" id="SSF48464">
    <property type="entry name" value="ENTH/VHS domain"/>
    <property type="match status" value="1"/>
</dbReference>
<comment type="similarity">
    <text evidence="2">Belongs to the SLA2 family.</text>
</comment>
<comment type="subcellular location">
    <subcellularLocation>
        <location evidence="1">Cytoplasm</location>
    </subcellularLocation>
</comment>
<dbReference type="GO" id="GO:0030136">
    <property type="term" value="C:clathrin-coated vesicle"/>
    <property type="evidence" value="ECO:0007669"/>
    <property type="project" value="TreeGrafter"/>
</dbReference>
<feature type="coiled-coil region" evidence="5">
    <location>
        <begin position="351"/>
        <end position="558"/>
    </location>
</feature>
<keyword evidence="10" id="KW-1185">Reference proteome</keyword>
<keyword evidence="3" id="KW-0963">Cytoplasm</keyword>
<proteinExistence type="inferred from homology"/>
<dbReference type="SMART" id="SM00307">
    <property type="entry name" value="ILWEQ"/>
    <property type="match status" value="1"/>
</dbReference>
<dbReference type="GO" id="GO:0030864">
    <property type="term" value="C:cortical actin cytoskeleton"/>
    <property type="evidence" value="ECO:0007669"/>
    <property type="project" value="TreeGrafter"/>
</dbReference>
<dbReference type="PANTHER" id="PTHR10407:SF15">
    <property type="entry name" value="HUNTINGTIN INTERACTING PROTEIN 1"/>
    <property type="match status" value="1"/>
</dbReference>
<feature type="domain" description="I/LWEQ" evidence="8">
    <location>
        <begin position="763"/>
        <end position="1007"/>
    </location>
</feature>
<evidence type="ECO:0000259" key="7">
    <source>
        <dbReference type="PROSITE" id="PS50942"/>
    </source>
</evidence>
<evidence type="ECO:0000313" key="9">
    <source>
        <dbReference type="EMBL" id="ORZ41615.1"/>
    </source>
</evidence>
<name>A0A1Y2I418_9FUNG</name>
<dbReference type="GO" id="GO:0051015">
    <property type="term" value="F:actin filament binding"/>
    <property type="evidence" value="ECO:0007669"/>
    <property type="project" value="TreeGrafter"/>
</dbReference>
<feature type="domain" description="ENTH" evidence="7">
    <location>
        <begin position="49"/>
        <end position="177"/>
    </location>
</feature>
<gene>
    <name evidence="9" type="ORF">BCR44DRAFT_45474</name>
</gene>
<evidence type="ECO:0000256" key="1">
    <source>
        <dbReference type="ARBA" id="ARBA00004496"/>
    </source>
</evidence>
<feature type="region of interest" description="Disordered" evidence="6">
    <location>
        <begin position="308"/>
        <end position="338"/>
    </location>
</feature>
<dbReference type="SMART" id="SM00273">
    <property type="entry name" value="ENTH"/>
    <property type="match status" value="1"/>
</dbReference>
<evidence type="ECO:0000256" key="3">
    <source>
        <dbReference type="ARBA" id="ARBA00022490"/>
    </source>
</evidence>
<dbReference type="SUPFAM" id="SSF109885">
    <property type="entry name" value="I/LWEQ domain"/>
    <property type="match status" value="1"/>
</dbReference>
<dbReference type="InterPro" id="IPR013809">
    <property type="entry name" value="ENTH"/>
</dbReference>
<dbReference type="GO" id="GO:0048268">
    <property type="term" value="P:clathrin coat assembly"/>
    <property type="evidence" value="ECO:0007669"/>
    <property type="project" value="TreeGrafter"/>
</dbReference>
<evidence type="ECO:0000256" key="5">
    <source>
        <dbReference type="SAM" id="Coils"/>
    </source>
</evidence>
<evidence type="ECO:0000256" key="6">
    <source>
        <dbReference type="SAM" id="MobiDB-lite"/>
    </source>
</evidence>
<dbReference type="OrthoDB" id="10262320at2759"/>
<dbReference type="GO" id="GO:0043325">
    <property type="term" value="F:phosphatidylinositol-3,4-bisphosphate binding"/>
    <property type="evidence" value="ECO:0007669"/>
    <property type="project" value="TreeGrafter"/>
</dbReference>
<keyword evidence="4" id="KW-0009">Actin-binding</keyword>
<organism evidence="9 10">
    <name type="scientific">Catenaria anguillulae PL171</name>
    <dbReference type="NCBI Taxonomy" id="765915"/>
    <lineage>
        <taxon>Eukaryota</taxon>
        <taxon>Fungi</taxon>
        <taxon>Fungi incertae sedis</taxon>
        <taxon>Blastocladiomycota</taxon>
        <taxon>Blastocladiomycetes</taxon>
        <taxon>Blastocladiales</taxon>
        <taxon>Catenariaceae</taxon>
        <taxon>Catenaria</taxon>
    </lineage>
</organism>
<evidence type="ECO:0000259" key="8">
    <source>
        <dbReference type="PROSITE" id="PS50945"/>
    </source>
</evidence>
<dbReference type="InterPro" id="IPR008942">
    <property type="entry name" value="ENTH_VHS"/>
</dbReference>
<dbReference type="GO" id="GO:0035615">
    <property type="term" value="F:clathrin adaptor activity"/>
    <property type="evidence" value="ECO:0007669"/>
    <property type="project" value="TreeGrafter"/>
</dbReference>
<evidence type="ECO:0000313" key="10">
    <source>
        <dbReference type="Proteomes" id="UP000193411"/>
    </source>
</evidence>
<dbReference type="InterPro" id="IPR030224">
    <property type="entry name" value="Sla2_fam"/>
</dbReference>
<dbReference type="GO" id="GO:0032051">
    <property type="term" value="F:clathrin light chain binding"/>
    <property type="evidence" value="ECO:0007669"/>
    <property type="project" value="TreeGrafter"/>
</dbReference>
<dbReference type="STRING" id="765915.A0A1Y2I418"/>
<accession>A0A1Y2I418</accession>
<dbReference type="GO" id="GO:0007015">
    <property type="term" value="P:actin filament organization"/>
    <property type="evidence" value="ECO:0007669"/>
    <property type="project" value="TreeGrafter"/>
</dbReference>
<dbReference type="GO" id="GO:0006897">
    <property type="term" value="P:endocytosis"/>
    <property type="evidence" value="ECO:0007669"/>
    <property type="project" value="InterPro"/>
</dbReference>
<comment type="caution">
    <text evidence="9">The sequence shown here is derived from an EMBL/GenBank/DDBJ whole genome shotgun (WGS) entry which is preliminary data.</text>
</comment>
<dbReference type="InterPro" id="IPR035964">
    <property type="entry name" value="I/LWEQ_dom_sf"/>
</dbReference>
<dbReference type="Gene3D" id="1.20.1410.10">
    <property type="entry name" value="I/LWEQ domain"/>
    <property type="match status" value="1"/>
</dbReference>
<dbReference type="InterPro" id="IPR002558">
    <property type="entry name" value="ILWEQ_dom"/>
</dbReference>
<keyword evidence="5" id="KW-0175">Coiled coil</keyword>
<dbReference type="Gene3D" id="1.25.40.90">
    <property type="match status" value="1"/>
</dbReference>
<protein>
    <submittedName>
        <fullName evidence="9">ANTH domain-domain-containing protein</fullName>
    </submittedName>
</protein>
<dbReference type="PROSITE" id="PS50942">
    <property type="entry name" value="ENTH"/>
    <property type="match status" value="1"/>
</dbReference>
<dbReference type="GO" id="GO:0080025">
    <property type="term" value="F:phosphatidylinositol-3,5-bisphosphate binding"/>
    <property type="evidence" value="ECO:0007669"/>
    <property type="project" value="TreeGrafter"/>
</dbReference>
<sequence length="1008" mass="110077">MYSFLQQPPVTASAAAPASTSAANANTMYSSAPRPLGAQPTGGMGRAINKAKSEQDLMLAIRKATSPDETSPKQKHVRTCIVYTWDHKTSAPFWLGLKNSPVLANEVQCFKALITIHKVIRQGHPTTLPEAIMELPWLESLPRMLAADFQGYSGLIRGYLEFLSYKLHFHRIHPDFTGTFDYEEYTTLKGTADPNEGYETISELMGLQNRLDAFQRTIFASLRSSPNLECRLSALVPLIEESYAIYRFITSMLRAIHARVGSLDALEPLRKNYTAQYFMLKDFYHTAGQYRYLTSLITIPSLGDQPPSLYDSDAVVPTMPARPPTPPQEIEDDDTGNGLVDAQADLWAQFNADQQRREQELEAERQRQLAAQQQLAAAAQEEQWLAAVRERDQRLTEFSEQLMRARQQYERDQQLLQQYDAKLREVQAQLQAVGGAQSEAVKKMQDELAQWKAKYEALAKLYAQLRQEHLELLTKYKALAAQNQQGTVTADQIAKLQAQLNAKNLQLAELIAARDAFKTQAEMAKQVDDELEALRLQARNAEQELGRLRREKEEEILVLQSGMDQSLLALAEMKRRLEEGTGSGDAAIAEAERAHAARLDAILDAILAACAQKAQQAGSELENPALVGNVTATPEYTLSVVDQVIAEGTHFAQAFVAYLVGGDQSHAITSANSFAYNFSALLSHAKGCTRLAEDENVVDEVVLTGKQAVMATVRMFTALTSAQLGGVDASARPAHVQQLAGSVAGQIQRLAGVIEKLVKSKSSVMAAGANLETLVDNEMQAASRAIEEASAKLQALLSTPLLDASPAQVQVNSAILAAAMALIQAIANLIRCATLTQQEIAAHGKGATGGSAAAFYKKHHRWTEGLISAAKAVAFATGHLVETADGMVQGTKSMEQLVVSANEVGAATAQLVAASRVKSVDGSKTQDKLEAAATSVTMATRVLVKAAKDAARKLHEDSIMANFSQLSIHDLKTQEMEQQVKILTLEKELVAARSVLAQMRKASYHNIE</sequence>
<evidence type="ECO:0000256" key="4">
    <source>
        <dbReference type="ARBA" id="ARBA00023203"/>
    </source>
</evidence>
<dbReference type="PROSITE" id="PS50945">
    <property type="entry name" value="I_LWEQ"/>
    <property type="match status" value="1"/>
</dbReference>
<reference evidence="9 10" key="1">
    <citation type="submission" date="2016-07" db="EMBL/GenBank/DDBJ databases">
        <title>Pervasive Adenine N6-methylation of Active Genes in Fungi.</title>
        <authorList>
            <consortium name="DOE Joint Genome Institute"/>
            <person name="Mondo S.J."/>
            <person name="Dannebaum R.O."/>
            <person name="Kuo R.C."/>
            <person name="Labutti K."/>
            <person name="Haridas S."/>
            <person name="Kuo A."/>
            <person name="Salamov A."/>
            <person name="Ahrendt S.R."/>
            <person name="Lipzen A."/>
            <person name="Sullivan W."/>
            <person name="Andreopoulos W.B."/>
            <person name="Clum A."/>
            <person name="Lindquist E."/>
            <person name="Daum C."/>
            <person name="Ramamoorthy G.K."/>
            <person name="Gryganskyi A."/>
            <person name="Culley D."/>
            <person name="Magnuson J.K."/>
            <person name="James T.Y."/>
            <person name="O'Malley M.A."/>
            <person name="Stajich J.E."/>
            <person name="Spatafora J.W."/>
            <person name="Visel A."/>
            <person name="Grigoriev I.V."/>
        </authorList>
    </citation>
    <scope>NUCLEOTIDE SEQUENCE [LARGE SCALE GENOMIC DNA]</scope>
    <source>
        <strain evidence="9 10">PL171</strain>
    </source>
</reference>
<dbReference type="Proteomes" id="UP000193411">
    <property type="component" value="Unassembled WGS sequence"/>
</dbReference>
<dbReference type="Pfam" id="PF01608">
    <property type="entry name" value="I_LWEQ"/>
    <property type="match status" value="1"/>
</dbReference>
<dbReference type="AlphaFoldDB" id="A0A1Y2I418"/>
<dbReference type="PANTHER" id="PTHR10407">
    <property type="entry name" value="HUNTINGTIN INTERACTING PROTEIN 1"/>
    <property type="match status" value="1"/>
</dbReference>
<dbReference type="Pfam" id="PF07651">
    <property type="entry name" value="ANTH"/>
    <property type="match status" value="1"/>
</dbReference>
<dbReference type="InterPro" id="IPR011417">
    <property type="entry name" value="ANTH_dom"/>
</dbReference>
<evidence type="ECO:0000256" key="2">
    <source>
        <dbReference type="ARBA" id="ARBA00010135"/>
    </source>
</evidence>
<dbReference type="EMBL" id="MCFL01000001">
    <property type="protein sequence ID" value="ORZ41615.1"/>
    <property type="molecule type" value="Genomic_DNA"/>
</dbReference>